<dbReference type="EMBL" id="AP018316">
    <property type="protein sequence ID" value="BAZ86409.1"/>
    <property type="molecule type" value="Genomic_DNA"/>
</dbReference>
<protein>
    <recommendedName>
        <fullName evidence="1">DUF4351 domain-containing protein</fullName>
    </recommendedName>
</protein>
<dbReference type="OrthoDB" id="452374at2"/>
<reference evidence="2 3" key="1">
    <citation type="submission" date="2017-06" db="EMBL/GenBank/DDBJ databases">
        <title>Genome sequencing of cyanobaciteial culture collection at National Institute for Environmental Studies (NIES).</title>
        <authorList>
            <person name="Hirose Y."/>
            <person name="Shimura Y."/>
            <person name="Fujisawa T."/>
            <person name="Nakamura Y."/>
            <person name="Kawachi M."/>
        </authorList>
    </citation>
    <scope>NUCLEOTIDE SEQUENCE [LARGE SCALE GENOMIC DNA]</scope>
    <source>
        <strain evidence="2 3">NIES-806</strain>
    </source>
</reference>
<dbReference type="RefSeq" id="WP_096667873.1">
    <property type="nucleotide sequence ID" value="NZ_AP018316.1"/>
</dbReference>
<dbReference type="Pfam" id="PF11103">
    <property type="entry name" value="DUF2887"/>
    <property type="match status" value="1"/>
</dbReference>
<dbReference type="PANTHER" id="PTHR35586:SF2">
    <property type="entry name" value="SLL1542 PROTEIN"/>
    <property type="match status" value="1"/>
</dbReference>
<accession>A0A1Z4V4W9</accession>
<organism evidence="2 3">
    <name type="scientific">Dolichospermum compactum NIES-806</name>
    <dbReference type="NCBI Taxonomy" id="1973481"/>
    <lineage>
        <taxon>Bacteria</taxon>
        <taxon>Bacillati</taxon>
        <taxon>Cyanobacteriota</taxon>
        <taxon>Cyanophyceae</taxon>
        <taxon>Nostocales</taxon>
        <taxon>Aphanizomenonaceae</taxon>
        <taxon>Dolichospermum</taxon>
        <taxon>Dolichospermum compactum</taxon>
    </lineage>
</organism>
<dbReference type="AlphaFoldDB" id="A0A1Z4V4W9"/>
<proteinExistence type="predicted"/>
<evidence type="ECO:0000313" key="3">
    <source>
        <dbReference type="Proteomes" id="UP000218702"/>
    </source>
</evidence>
<dbReference type="Proteomes" id="UP000218702">
    <property type="component" value="Chromosome"/>
</dbReference>
<gene>
    <name evidence="2" type="ORF">NIES806_26210</name>
</gene>
<evidence type="ECO:0000313" key="2">
    <source>
        <dbReference type="EMBL" id="BAZ86409.1"/>
    </source>
</evidence>
<dbReference type="KEGG" id="dcm:NIES806_26210"/>
<evidence type="ECO:0000259" key="1">
    <source>
        <dbReference type="Pfam" id="PF14261"/>
    </source>
</evidence>
<dbReference type="InterPro" id="IPR022573">
    <property type="entry name" value="DUF2887"/>
</dbReference>
<sequence>MKTDKLFYRLFLSQPGLITELIPEIPKDCEFTYSAPAVKEKGFAIDGLLTPIAKDLNLPLVFLEAQMQRDPKFYGRYFAEIFMYLYQYNIKQPWYGLLILPNRQEDLGSDIPYQSLLTNQVKRLYLEDLLPLTNLSPNLSLLKLLVVNEQDTAALAQAIINSAETEEELRRRLDLVEAILVNKFPQLSTKEILKMLNLKTADVTQTRFYQEVFQEGQQAGQRAGRQEGRQEGETDLVLRILTKRYGLLSQAQQEQIRSLKIEQLESLGDSLLDFTGIADLDAWLLAHL</sequence>
<dbReference type="InterPro" id="IPR025587">
    <property type="entry name" value="DUF4351"/>
</dbReference>
<feature type="domain" description="DUF4351" evidence="1">
    <location>
        <begin position="226"/>
        <end position="284"/>
    </location>
</feature>
<keyword evidence="3" id="KW-1185">Reference proteome</keyword>
<name>A0A1Z4V4W9_9CYAN</name>
<dbReference type="PANTHER" id="PTHR35586">
    <property type="entry name" value="SLL1691 PROTEIN"/>
    <property type="match status" value="1"/>
</dbReference>
<dbReference type="Pfam" id="PF14261">
    <property type="entry name" value="DUF4351"/>
    <property type="match status" value="1"/>
</dbReference>